<evidence type="ECO:0000313" key="3">
    <source>
        <dbReference type="EMBL" id="PHP64846.1"/>
    </source>
</evidence>
<evidence type="ECO:0000313" key="4">
    <source>
        <dbReference type="Proteomes" id="UP000221168"/>
    </source>
</evidence>
<dbReference type="RefSeq" id="WP_099308526.1">
    <property type="nucleotide sequence ID" value="NZ_PDVP01000021.1"/>
</dbReference>
<keyword evidence="1" id="KW-0812">Transmembrane</keyword>
<feature type="transmembrane region" description="Helical" evidence="1">
    <location>
        <begin position="16"/>
        <end position="35"/>
    </location>
</feature>
<reference evidence="3 4" key="1">
    <citation type="submission" date="2017-10" db="EMBL/GenBank/DDBJ databases">
        <title>Sedimentibacterium mangrovi gen. nov., sp. nov., a novel member of family Phyllobacteriacea isolated from mangrove sediment.</title>
        <authorList>
            <person name="Liao H."/>
            <person name="Tian Y."/>
        </authorList>
    </citation>
    <scope>NUCLEOTIDE SEQUENCE [LARGE SCALE GENOMIC DNA]</scope>
    <source>
        <strain evidence="3 4">X9-2-2</strain>
    </source>
</reference>
<sequence length="284" mass="31200">MKSIVLDFLKARSGNYAILFALALMPLAIAIGVGIDVTRATSRKDANQNALDAAVLAVTGAKNNGEAARMLREVYEANKGMGTPVLKDFSKTETSIHVLADASFDNPNVFAPILRYDTTRVKVTSEAARKTSLASLQIRPTGATGAWSKWVTLHVIDQADTDTELGYIEYKYSGRTGDWTGTITSNLSFTRPVTVKNAKNIYFKMFSREFGTMRTDDPDTAHYLFIDGRQLPRGTVVNLADRIGCGVTRRFDWEDGGGWSVQDFHFTVTGGCDVTDEMPAHLVR</sequence>
<dbReference type="InterPro" id="IPR028087">
    <property type="entry name" value="Tad_N"/>
</dbReference>
<gene>
    <name evidence="3" type="ORF">CSC94_21910</name>
</gene>
<dbReference type="AlphaFoldDB" id="A0A2G1QH58"/>
<feature type="domain" description="Putative Flp pilus-assembly TadG-like N-terminal" evidence="2">
    <location>
        <begin position="14"/>
        <end position="58"/>
    </location>
</feature>
<dbReference type="Proteomes" id="UP000221168">
    <property type="component" value="Unassembled WGS sequence"/>
</dbReference>
<proteinExistence type="predicted"/>
<comment type="caution">
    <text evidence="3">The sequence shown here is derived from an EMBL/GenBank/DDBJ whole genome shotgun (WGS) entry which is preliminary data.</text>
</comment>
<protein>
    <recommendedName>
        <fullName evidence="2">Putative Flp pilus-assembly TadG-like N-terminal domain-containing protein</fullName>
    </recommendedName>
</protein>
<evidence type="ECO:0000256" key="1">
    <source>
        <dbReference type="SAM" id="Phobius"/>
    </source>
</evidence>
<keyword evidence="1" id="KW-0472">Membrane</keyword>
<organism evidence="3 4">
    <name type="scientific">Zhengella mangrovi</name>
    <dbReference type="NCBI Taxonomy" id="1982044"/>
    <lineage>
        <taxon>Bacteria</taxon>
        <taxon>Pseudomonadati</taxon>
        <taxon>Pseudomonadota</taxon>
        <taxon>Alphaproteobacteria</taxon>
        <taxon>Hyphomicrobiales</taxon>
        <taxon>Notoacmeibacteraceae</taxon>
        <taxon>Zhengella</taxon>
    </lineage>
</organism>
<dbReference type="Pfam" id="PF13400">
    <property type="entry name" value="Tad"/>
    <property type="match status" value="1"/>
</dbReference>
<keyword evidence="1" id="KW-1133">Transmembrane helix</keyword>
<keyword evidence="4" id="KW-1185">Reference proteome</keyword>
<dbReference type="OrthoDB" id="8076371at2"/>
<evidence type="ECO:0000259" key="2">
    <source>
        <dbReference type="Pfam" id="PF13400"/>
    </source>
</evidence>
<dbReference type="EMBL" id="PDVP01000021">
    <property type="protein sequence ID" value="PHP64846.1"/>
    <property type="molecule type" value="Genomic_DNA"/>
</dbReference>
<accession>A0A2G1QH58</accession>
<name>A0A2G1QH58_9HYPH</name>